<dbReference type="SUPFAM" id="SSF52151">
    <property type="entry name" value="FabD/lysophospholipase-like"/>
    <property type="match status" value="1"/>
</dbReference>
<dbReference type="RefSeq" id="WP_272140309.1">
    <property type="nucleotide sequence ID" value="NZ_JAQNDM010000002.1"/>
</dbReference>
<dbReference type="InterPro" id="IPR036291">
    <property type="entry name" value="NAD(P)-bd_dom_sf"/>
</dbReference>
<dbReference type="InterPro" id="IPR014030">
    <property type="entry name" value="Ketoacyl_synth_N"/>
</dbReference>
<reference evidence="6 7" key="1">
    <citation type="submission" date="2022-11" db="EMBL/GenBank/DDBJ databases">
        <title>Minimal conservation of predation-associated metabolite biosynthetic gene clusters underscores biosynthetic potential of Myxococcota including descriptions for ten novel species: Archangium lansinium sp. nov., Myxococcus landrumus sp. nov., Nannocystis bai.</title>
        <authorList>
            <person name="Ahearne A."/>
            <person name="Stevens C."/>
            <person name="Dowd S."/>
        </authorList>
    </citation>
    <scope>NUCLEOTIDE SEQUENCE [LARGE SCALE GENOMIC DNA]</scope>
    <source>
        <strain evidence="6 7">NCWAL01</strain>
    </source>
</reference>
<dbReference type="PROSITE" id="PS50075">
    <property type="entry name" value="CARRIER"/>
    <property type="match status" value="1"/>
</dbReference>
<dbReference type="Proteomes" id="UP001221838">
    <property type="component" value="Unassembled WGS sequence"/>
</dbReference>
<dbReference type="Gene3D" id="1.10.1200.10">
    <property type="entry name" value="ACP-like"/>
    <property type="match status" value="1"/>
</dbReference>
<evidence type="ECO:0000313" key="7">
    <source>
        <dbReference type="Proteomes" id="UP001221838"/>
    </source>
</evidence>
<dbReference type="InterPro" id="IPR049490">
    <property type="entry name" value="C883_1060-like_KR_N"/>
</dbReference>
<dbReference type="PANTHER" id="PTHR43775:SF51">
    <property type="entry name" value="INACTIVE PHENOLPHTHIOCEROL SYNTHESIS POLYKETIDE SYNTHASE TYPE I PKS1-RELATED"/>
    <property type="match status" value="1"/>
</dbReference>
<dbReference type="InterPro" id="IPR001227">
    <property type="entry name" value="Ac_transferase_dom_sf"/>
</dbReference>
<dbReference type="InterPro" id="IPR016035">
    <property type="entry name" value="Acyl_Trfase/lysoPLipase"/>
</dbReference>
<keyword evidence="7" id="KW-1185">Reference proteome</keyword>
<accession>A0ABT5DD10</accession>
<dbReference type="InterPro" id="IPR020841">
    <property type="entry name" value="PKS_Beta-ketoAc_synthase_dom"/>
</dbReference>
<dbReference type="Gene3D" id="3.40.47.10">
    <property type="match status" value="1"/>
</dbReference>
<dbReference type="Pfam" id="PF00109">
    <property type="entry name" value="ketoacyl-synt"/>
    <property type="match status" value="1"/>
</dbReference>
<dbReference type="PROSITE" id="PS52004">
    <property type="entry name" value="KS3_2"/>
    <property type="match status" value="1"/>
</dbReference>
<dbReference type="CDD" id="cd00833">
    <property type="entry name" value="PKS"/>
    <property type="match status" value="1"/>
</dbReference>
<dbReference type="SMART" id="SM00825">
    <property type="entry name" value="PKS_KS"/>
    <property type="match status" value="1"/>
</dbReference>
<dbReference type="InterPro" id="IPR016039">
    <property type="entry name" value="Thiolase-like"/>
</dbReference>
<feature type="domain" description="Carrier" evidence="4">
    <location>
        <begin position="1438"/>
        <end position="1513"/>
    </location>
</feature>
<dbReference type="SMART" id="SM00823">
    <property type="entry name" value="PKS_PP"/>
    <property type="match status" value="1"/>
</dbReference>
<comment type="caution">
    <text evidence="6">The sequence shown here is derived from an EMBL/GenBank/DDBJ whole genome shotgun (WGS) entry which is preliminary data.</text>
</comment>
<dbReference type="Gene3D" id="3.30.70.250">
    <property type="entry name" value="Malonyl-CoA ACP transacylase, ACP-binding"/>
    <property type="match status" value="1"/>
</dbReference>
<sequence>MAHMTAAHESSPTVSQPSSGETDIAIIAMTGRFPGAPGVDTLWENLLAGQESISFFSPEELVAAGVEDALRKNPRYVAARGLVEGIEDFDAGFFGFNPREAEIMDPQQRLFLECAWEALEASGHAGERARGRVGVYASAYLSTYLLRNVYPQRGALRELGPALIHQGNVSDQLATRVAYKLGLTGPALTVQTACSSSLVAVHLACQALLVGECDLALAGGISLVVPQRAGYLHEVGGIVSPDGHVRAFDARAQGTVFSDGAGVVVLKRLAEALAQGDEIHAVIKGSAINNDGSAKVGFTAPSVEGQAEVIASALAMAGLEPGDIGYVETHGTGTELGDAIEVQALQRVLGGSRRPGGCVLGSVKTNLGHLDNAAGVTGLIKAARIVGKGRIPGTLHFETPNSKLGLEQGPFQVLSSARDWPSQGEPRRAGVSAFGVGGTNAHVVVEQPPAREASVPSRRSHRLLVLSAKTPSALDAATEQLTGFLAKRPEVPLDDVAYTLAAGRRAFAHRRVLVCRDMADAAAALRGGASSRRVISAHPEGSAAEVVFLFPGQGAQHPGMTRVLYETEPVFRAEVDRCAGLLRPLLDVDLRQVVYPAPGTPPEALHQTAFTQPALFVTEYALARLWMHWGVQPRAMAGHSLGEYVAACLCGVWTLPAALALVATRGRMMQALAQGAMLAVPLAEAELRPLLGPSLSLAAVNAPRSCVASGPEEDISVLEQKLRGQGLSPRRLSTSHAQHSAMVEPMLRDFEYEVRKAAPSTPQLPFVSSLTGTWITAGQATDPAYWAQHLRQTVRFADCVATLAAREDAVLVEVGPGTTLTALVRQQPQPLRSFASLPHPQEPKSESEQLLETLGQLWLAGVPLRWEAFYESERRQCVSLPTYPFERSRHWVEPVEGDAPVQSRAEDVAEWFHVPSWRQGAPLEGVERVLPTHKRFWLLFSDGSPLSRELALHLERHGQAVTLVTPGEQFQRLGRDAFVIQPSSRADHERLLQELRALARTPSHVLHLWNTGAPRGAEGVAPEELSFYGLFFLGQALASHGVTHSLELTVVSTGVQEITGEEWLVPERALLLGPIKVLPQELANVFCRSVDVVAPQSDAEAAALATRVIAEALLGGKEAPRVALRGRHRWLEGFEPLRLPSLEEGPSQWEPGGTYLITGGLGGLGLTLAEALAARGPVRLALVGRGGLPPRDAWDAWLASHEEREPVAERLRRVLRLEARGAEVLVLAADVTQEEALRAAVKQIHARFGRIHGVIHAAGVAGGGLLPTRSREETAAVLAPKVHGTRVLERVLGSDPPALWVLCSSMASVLGGIGQVDYTAANAFLDAFARRRRAAGDWTVSVNWDTWREVGMAVAAEWPEALRALNDERLRDGISPAEGARAFARLLGSPAPQVVVTPRPLTAMLKRFSGAALLEYVKRLQTRQPVRERQPLAQAFVPPSSDVEVRVAEIFQQMLGVQRVGVNDDFFEMGGHSLLATQVVSRLRALFDVDLPVLALFEGRTVAQLSLAIEELVLEQAEQS</sequence>
<evidence type="ECO:0000256" key="2">
    <source>
        <dbReference type="ARBA" id="ARBA00022553"/>
    </source>
</evidence>
<gene>
    <name evidence="6" type="ORF">POL68_19435</name>
</gene>
<dbReference type="SUPFAM" id="SSF47336">
    <property type="entry name" value="ACP-like"/>
    <property type="match status" value="1"/>
</dbReference>
<dbReference type="Pfam" id="PF02801">
    <property type="entry name" value="Ketoacyl-synt_C"/>
    <property type="match status" value="1"/>
</dbReference>
<dbReference type="CDD" id="cd08953">
    <property type="entry name" value="KR_2_SDR_x"/>
    <property type="match status" value="1"/>
</dbReference>
<dbReference type="InterPro" id="IPR013968">
    <property type="entry name" value="PKS_KR"/>
</dbReference>
<dbReference type="Gene3D" id="3.40.50.720">
    <property type="entry name" value="NAD(P)-binding Rossmann-like Domain"/>
    <property type="match status" value="1"/>
</dbReference>
<dbReference type="PROSITE" id="PS00606">
    <property type="entry name" value="KS3_1"/>
    <property type="match status" value="1"/>
</dbReference>
<dbReference type="InterPro" id="IPR020806">
    <property type="entry name" value="PKS_PP-bd"/>
</dbReference>
<dbReference type="PROSITE" id="PS00012">
    <property type="entry name" value="PHOSPHOPANTETHEINE"/>
    <property type="match status" value="1"/>
</dbReference>
<dbReference type="SMART" id="SM00822">
    <property type="entry name" value="PKS_KR"/>
    <property type="match status" value="1"/>
</dbReference>
<dbReference type="InterPro" id="IPR014031">
    <property type="entry name" value="Ketoacyl_synth_C"/>
</dbReference>
<dbReference type="InterPro" id="IPR050091">
    <property type="entry name" value="PKS_NRPS_Biosynth_Enz"/>
</dbReference>
<dbReference type="InterPro" id="IPR006162">
    <property type="entry name" value="Ppantetheine_attach_site"/>
</dbReference>
<proteinExistence type="predicted"/>
<dbReference type="InterPro" id="IPR036736">
    <property type="entry name" value="ACP-like_sf"/>
</dbReference>
<dbReference type="SUPFAM" id="SSF51735">
    <property type="entry name" value="NAD(P)-binding Rossmann-fold domains"/>
    <property type="match status" value="2"/>
</dbReference>
<dbReference type="Pfam" id="PF21394">
    <property type="entry name" value="Beta-ketacyl_N"/>
    <property type="match status" value="1"/>
</dbReference>
<dbReference type="InterPro" id="IPR009081">
    <property type="entry name" value="PP-bd_ACP"/>
</dbReference>
<name>A0ABT5DD10_9BACT</name>
<dbReference type="InterPro" id="IPR057326">
    <property type="entry name" value="KR_dom"/>
</dbReference>
<dbReference type="Gene3D" id="3.40.366.10">
    <property type="entry name" value="Malonyl-Coenzyme A Acyl Carrier Protein, domain 2"/>
    <property type="match status" value="1"/>
</dbReference>
<dbReference type="InterPro" id="IPR018201">
    <property type="entry name" value="Ketoacyl_synth_AS"/>
</dbReference>
<dbReference type="Pfam" id="PF22621">
    <property type="entry name" value="CurL-like_PKS_C"/>
    <property type="match status" value="1"/>
</dbReference>
<evidence type="ECO:0000256" key="1">
    <source>
        <dbReference type="ARBA" id="ARBA00022450"/>
    </source>
</evidence>
<dbReference type="Gene3D" id="3.30.70.3290">
    <property type="match status" value="1"/>
</dbReference>
<dbReference type="SUPFAM" id="SSF55048">
    <property type="entry name" value="Probable ACP-binding domain of malonyl-CoA ACP transacylase"/>
    <property type="match status" value="1"/>
</dbReference>
<dbReference type="Pfam" id="PF00698">
    <property type="entry name" value="Acyl_transf_1"/>
    <property type="match status" value="1"/>
</dbReference>
<evidence type="ECO:0000313" key="6">
    <source>
        <dbReference type="EMBL" id="MDC0710658.1"/>
    </source>
</evidence>
<keyword evidence="3" id="KW-0808">Transferase</keyword>
<keyword evidence="2" id="KW-0597">Phosphoprotein</keyword>
<dbReference type="PANTHER" id="PTHR43775">
    <property type="entry name" value="FATTY ACID SYNTHASE"/>
    <property type="match status" value="1"/>
</dbReference>
<dbReference type="SMART" id="SM00827">
    <property type="entry name" value="PKS_AT"/>
    <property type="match status" value="1"/>
</dbReference>
<dbReference type="InterPro" id="IPR016036">
    <property type="entry name" value="Malonyl_transacylase_ACP-bd"/>
</dbReference>
<dbReference type="InterPro" id="IPR014043">
    <property type="entry name" value="Acyl_transferase_dom"/>
</dbReference>
<evidence type="ECO:0000259" key="4">
    <source>
        <dbReference type="PROSITE" id="PS50075"/>
    </source>
</evidence>
<feature type="domain" description="Ketosynthase family 3 (KS3)" evidence="5">
    <location>
        <begin position="21"/>
        <end position="447"/>
    </location>
</feature>
<dbReference type="Pfam" id="PF08659">
    <property type="entry name" value="KR"/>
    <property type="match status" value="1"/>
</dbReference>
<evidence type="ECO:0000259" key="5">
    <source>
        <dbReference type="PROSITE" id="PS52004"/>
    </source>
</evidence>
<dbReference type="Pfam" id="PF00550">
    <property type="entry name" value="PP-binding"/>
    <property type="match status" value="1"/>
</dbReference>
<dbReference type="SUPFAM" id="SSF53901">
    <property type="entry name" value="Thiolase-like"/>
    <property type="match status" value="1"/>
</dbReference>
<dbReference type="EMBL" id="JAQNDM010000002">
    <property type="protein sequence ID" value="MDC0710658.1"/>
    <property type="molecule type" value="Genomic_DNA"/>
</dbReference>
<keyword evidence="1" id="KW-0596">Phosphopantetheine</keyword>
<evidence type="ECO:0000256" key="3">
    <source>
        <dbReference type="ARBA" id="ARBA00022679"/>
    </source>
</evidence>
<organism evidence="6 7">
    <name type="scientific">Stigmatella ashevillensis</name>
    <dbReference type="NCBI Taxonomy" id="2995309"/>
    <lineage>
        <taxon>Bacteria</taxon>
        <taxon>Pseudomonadati</taxon>
        <taxon>Myxococcota</taxon>
        <taxon>Myxococcia</taxon>
        <taxon>Myxococcales</taxon>
        <taxon>Cystobacterineae</taxon>
        <taxon>Archangiaceae</taxon>
        <taxon>Stigmatella</taxon>
    </lineage>
</organism>
<protein>
    <submittedName>
        <fullName evidence="6">SDR family NAD(P)-dependent oxidoreductase</fullName>
    </submittedName>
</protein>